<comment type="subunit">
    <text evidence="4">Homodimer.</text>
</comment>
<dbReference type="PANTHER" id="PTHR43013:SF1">
    <property type="entry name" value="GLUTAMYL-TRNA REDUCTASE"/>
    <property type="match status" value="1"/>
</dbReference>
<keyword evidence="3 4" id="KW-0627">Porphyrin biosynthesis</keyword>
<dbReference type="SUPFAM" id="SSF51735">
    <property type="entry name" value="NAD(P)-binding Rossmann-fold domains"/>
    <property type="match status" value="1"/>
</dbReference>
<dbReference type="InterPro" id="IPR015895">
    <property type="entry name" value="4pyrrol_synth_GluRdtase_N"/>
</dbReference>
<feature type="site" description="Important for activity" evidence="4">
    <location>
        <position position="97"/>
    </location>
</feature>
<reference evidence="8" key="1">
    <citation type="submission" date="2018-11" db="EMBL/GenBank/DDBJ databases">
        <title>Genome sequencing of a novel mesophilic and cellulolytic organism within the genus Hungateiclostridium.</title>
        <authorList>
            <person name="Rettenmaier R."/>
            <person name="Liebl W."/>
            <person name="Zverlov V."/>
        </authorList>
    </citation>
    <scope>NUCLEOTIDE SEQUENCE [LARGE SCALE GENOMIC DNA]</scope>
    <source>
        <strain evidence="8">N2K1</strain>
    </source>
</reference>
<keyword evidence="2 4" id="KW-0560">Oxidoreductase</keyword>
<dbReference type="EC" id="1.2.1.70" evidence="4"/>
<dbReference type="RefSeq" id="WP_069195498.1">
    <property type="nucleotide sequence ID" value="NZ_RLII01000026.1"/>
</dbReference>
<feature type="binding site" evidence="4">
    <location>
        <position position="118"/>
    </location>
    <ligand>
        <name>substrate</name>
    </ligand>
</feature>
<dbReference type="GO" id="GO:0019353">
    <property type="term" value="P:protoporphyrinogen IX biosynthetic process from glutamate"/>
    <property type="evidence" value="ECO:0007669"/>
    <property type="project" value="TreeGrafter"/>
</dbReference>
<accession>A0A4Q0I1K3</accession>
<dbReference type="Gene3D" id="3.40.50.720">
    <property type="entry name" value="NAD(P)-binding Rossmann-like Domain"/>
    <property type="match status" value="1"/>
</dbReference>
<dbReference type="InterPro" id="IPR006151">
    <property type="entry name" value="Shikm_DH/Glu-tRNA_Rdtase"/>
</dbReference>
<evidence type="ECO:0000256" key="3">
    <source>
        <dbReference type="ARBA" id="ARBA00023244"/>
    </source>
</evidence>
<name>A0A4Q0I1K3_9FIRM</name>
<dbReference type="EMBL" id="RLII01000026">
    <property type="protein sequence ID" value="RXE58043.1"/>
    <property type="molecule type" value="Genomic_DNA"/>
</dbReference>
<evidence type="ECO:0000256" key="1">
    <source>
        <dbReference type="ARBA" id="ARBA00022857"/>
    </source>
</evidence>
<comment type="caution">
    <text evidence="7">The sequence shown here is derived from an EMBL/GenBank/DDBJ whole genome shotgun (WGS) entry which is preliminary data.</text>
</comment>
<dbReference type="PANTHER" id="PTHR43013">
    <property type="entry name" value="GLUTAMYL-TRNA REDUCTASE"/>
    <property type="match status" value="1"/>
</dbReference>
<comment type="catalytic activity">
    <reaction evidence="4">
        <text>(S)-4-amino-5-oxopentanoate + tRNA(Glu) + NADP(+) = L-glutamyl-tRNA(Glu) + NADPH + H(+)</text>
        <dbReference type="Rhea" id="RHEA:12344"/>
        <dbReference type="Rhea" id="RHEA-COMP:9663"/>
        <dbReference type="Rhea" id="RHEA-COMP:9680"/>
        <dbReference type="ChEBI" id="CHEBI:15378"/>
        <dbReference type="ChEBI" id="CHEBI:57501"/>
        <dbReference type="ChEBI" id="CHEBI:57783"/>
        <dbReference type="ChEBI" id="CHEBI:58349"/>
        <dbReference type="ChEBI" id="CHEBI:78442"/>
        <dbReference type="ChEBI" id="CHEBI:78520"/>
        <dbReference type="EC" id="1.2.1.70"/>
    </reaction>
</comment>
<dbReference type="GO" id="GO:0050661">
    <property type="term" value="F:NADP binding"/>
    <property type="evidence" value="ECO:0007669"/>
    <property type="project" value="InterPro"/>
</dbReference>
<dbReference type="Proteomes" id="UP000289166">
    <property type="component" value="Unassembled WGS sequence"/>
</dbReference>
<evidence type="ECO:0000313" key="7">
    <source>
        <dbReference type="EMBL" id="RXE58043.1"/>
    </source>
</evidence>
<protein>
    <recommendedName>
        <fullName evidence="4">Glutamyl-tRNA reductase</fullName>
        <shortName evidence="4">GluTR</shortName>
        <ecNumber evidence="4">1.2.1.70</ecNumber>
    </recommendedName>
</protein>
<feature type="domain" description="Quinate/shikimate 5-dehydrogenase/glutamyl-tRNA reductase" evidence="5">
    <location>
        <begin position="175"/>
        <end position="291"/>
    </location>
</feature>
<organism evidence="7 8">
    <name type="scientific">Acetivibrio mesophilus</name>
    <dbReference type="NCBI Taxonomy" id="2487273"/>
    <lineage>
        <taxon>Bacteria</taxon>
        <taxon>Bacillati</taxon>
        <taxon>Bacillota</taxon>
        <taxon>Clostridia</taxon>
        <taxon>Eubacteriales</taxon>
        <taxon>Oscillospiraceae</taxon>
        <taxon>Acetivibrio</taxon>
    </lineage>
</organism>
<feature type="binding site" evidence="4">
    <location>
        <begin position="184"/>
        <end position="189"/>
    </location>
    <ligand>
        <name>NADP(+)</name>
        <dbReference type="ChEBI" id="CHEBI:58349"/>
    </ligand>
</feature>
<comment type="pathway">
    <text evidence="4">Porphyrin-containing compound metabolism; protoporphyrin-IX biosynthesis; 5-aminolevulinate from L-glutamyl-tRNA(Glu): step 1/2.</text>
</comment>
<dbReference type="GO" id="GO:0008883">
    <property type="term" value="F:glutamyl-tRNA reductase activity"/>
    <property type="evidence" value="ECO:0007669"/>
    <property type="project" value="UniProtKB-UniRule"/>
</dbReference>
<keyword evidence="8" id="KW-1185">Reference proteome</keyword>
<dbReference type="NCBIfam" id="TIGR01035">
    <property type="entry name" value="hemA"/>
    <property type="match status" value="1"/>
</dbReference>
<dbReference type="OrthoDB" id="110209at2"/>
<keyword evidence="1 4" id="KW-0521">NADP</keyword>
<evidence type="ECO:0000313" key="8">
    <source>
        <dbReference type="Proteomes" id="UP000289166"/>
    </source>
</evidence>
<comment type="domain">
    <text evidence="4">Possesses an unusual extended V-shaped dimeric structure with each monomer consisting of three distinct domains arranged along a curved 'spinal' alpha-helix. The N-terminal catalytic domain specifically recognizes the glutamate moiety of the substrate. The second domain is the NADPH-binding domain, and the third C-terminal domain is responsible for dimerization.</text>
</comment>
<comment type="miscellaneous">
    <text evidence="4">During catalysis, the active site Cys acts as a nucleophile attacking the alpha-carbonyl group of tRNA-bound glutamate with the formation of a thioester intermediate between enzyme and glutamate, and the concomitant release of tRNA(Glu). The thioester intermediate is finally reduced by direct hydride transfer from NADPH, to form the product GSA.</text>
</comment>
<gene>
    <name evidence="4 7" type="primary">hemA</name>
    <name evidence="7" type="ORF">EFD62_14360</name>
</gene>
<feature type="active site" description="Nucleophile" evidence="4">
    <location>
        <position position="50"/>
    </location>
</feature>
<feature type="binding site" evidence="4">
    <location>
        <begin position="112"/>
        <end position="114"/>
    </location>
    <ligand>
        <name>substrate</name>
    </ligand>
</feature>
<dbReference type="SUPFAM" id="SSF69742">
    <property type="entry name" value="Glutamyl tRNA-reductase catalytic, N-terminal domain"/>
    <property type="match status" value="1"/>
</dbReference>
<evidence type="ECO:0000256" key="2">
    <source>
        <dbReference type="ARBA" id="ARBA00023002"/>
    </source>
</evidence>
<feature type="binding site" evidence="4">
    <location>
        <begin position="49"/>
        <end position="52"/>
    </location>
    <ligand>
        <name>substrate</name>
    </ligand>
</feature>
<dbReference type="HAMAP" id="MF_00087">
    <property type="entry name" value="Glu_tRNA_reductase"/>
    <property type="match status" value="1"/>
</dbReference>
<dbReference type="Pfam" id="PF05201">
    <property type="entry name" value="GlutR_N"/>
    <property type="match status" value="1"/>
</dbReference>
<sequence length="331" mass="37809">MNVIMAGIDYTLASIDIRENFSFTKSTLQVIYNELLKNENIFGAVIISTCNRTELYLSCEDGFYINPFELLCDAVNFDYEEYSDLHTLRTGDEVIRHLCELACGVKSQIWGEDQIITQVKNAIELAREMNASDSALEVMFRIAITSAKKVKSILKLSSTESSIAYSALKIIKSKDNIQKILVIGNGEIGRLMSSILIENGYDTTITLRRYHHGSNIIPVGAKTIEYGQRYKKLQDCDVVISATLSPHYTLEIDEIHKMSYPNLFIDLAVPRDIDPNIKTLDNVELYDVDSIYADEVNKNHAEQLARVNEIIGKYIFDYYRWHEFRKRLVST</sequence>
<comment type="function">
    <text evidence="4">Catalyzes the NADPH-dependent reduction of glutamyl-tRNA(Glu) to glutamate 1-semialdehyde (GSA).</text>
</comment>
<dbReference type="AlphaFoldDB" id="A0A4Q0I1K3"/>
<evidence type="ECO:0000259" key="5">
    <source>
        <dbReference type="Pfam" id="PF01488"/>
    </source>
</evidence>
<evidence type="ECO:0000259" key="6">
    <source>
        <dbReference type="Pfam" id="PF05201"/>
    </source>
</evidence>
<dbReference type="InterPro" id="IPR000343">
    <property type="entry name" value="4pyrrol_synth_GluRdtase"/>
</dbReference>
<dbReference type="Pfam" id="PF01488">
    <property type="entry name" value="Shikimate_DH"/>
    <property type="match status" value="1"/>
</dbReference>
<dbReference type="InterPro" id="IPR036343">
    <property type="entry name" value="GluRdtase_N_sf"/>
</dbReference>
<proteinExistence type="inferred from homology"/>
<dbReference type="UniPathway" id="UPA00251">
    <property type="reaction ID" value="UER00316"/>
</dbReference>
<comment type="similarity">
    <text evidence="4">Belongs to the glutamyl-tRNA reductase family.</text>
</comment>
<feature type="binding site" evidence="4">
    <location>
        <position position="107"/>
    </location>
    <ligand>
        <name>substrate</name>
    </ligand>
</feature>
<dbReference type="InterPro" id="IPR036291">
    <property type="entry name" value="NAD(P)-bd_dom_sf"/>
</dbReference>
<feature type="domain" description="Glutamyl-tRNA reductase N-terminal" evidence="6">
    <location>
        <begin position="7"/>
        <end position="152"/>
    </location>
</feature>
<evidence type="ECO:0000256" key="4">
    <source>
        <dbReference type="HAMAP-Rule" id="MF_00087"/>
    </source>
</evidence>
<dbReference type="Gene3D" id="3.30.460.30">
    <property type="entry name" value="Glutamyl-tRNA reductase, N-terminal domain"/>
    <property type="match status" value="1"/>
</dbReference>